<dbReference type="EMBL" id="JAAABM010000025">
    <property type="protein sequence ID" value="KAF7671046.1"/>
    <property type="molecule type" value="Genomic_DNA"/>
</dbReference>
<keyword evidence="2" id="KW-1185">Reference proteome</keyword>
<dbReference type="GeneID" id="62209052"/>
<reference evidence="1" key="1">
    <citation type="submission" date="2020-01" db="EMBL/GenBank/DDBJ databases">
        <authorList>
            <person name="Feng Z.H.Z."/>
        </authorList>
    </citation>
    <scope>NUCLEOTIDE SEQUENCE</scope>
    <source>
        <strain evidence="1">CBS107.38</strain>
    </source>
</reference>
<organism evidence="1 2">
    <name type="scientific">Alternaria burnsii</name>
    <dbReference type="NCBI Taxonomy" id="1187904"/>
    <lineage>
        <taxon>Eukaryota</taxon>
        <taxon>Fungi</taxon>
        <taxon>Dikarya</taxon>
        <taxon>Ascomycota</taxon>
        <taxon>Pezizomycotina</taxon>
        <taxon>Dothideomycetes</taxon>
        <taxon>Pleosporomycetidae</taxon>
        <taxon>Pleosporales</taxon>
        <taxon>Pleosporineae</taxon>
        <taxon>Pleosporaceae</taxon>
        <taxon>Alternaria</taxon>
        <taxon>Alternaria sect. Alternaria</taxon>
    </lineage>
</organism>
<evidence type="ECO:0008006" key="3">
    <source>
        <dbReference type="Google" id="ProtNLM"/>
    </source>
</evidence>
<gene>
    <name evidence="1" type="ORF">GT037_010827</name>
</gene>
<protein>
    <recommendedName>
        <fullName evidence="3">Transcription factor domain-containing protein</fullName>
    </recommendedName>
</protein>
<evidence type="ECO:0000313" key="1">
    <source>
        <dbReference type="EMBL" id="KAF7671046.1"/>
    </source>
</evidence>
<name>A0A8H7AV10_9PLEO</name>
<proteinExistence type="predicted"/>
<dbReference type="AlphaFoldDB" id="A0A8H7AV10"/>
<accession>A0A8H7AV10</accession>
<dbReference type="RefSeq" id="XP_038781428.1">
    <property type="nucleotide sequence ID" value="XM_038935874.1"/>
</dbReference>
<dbReference type="Proteomes" id="UP000596902">
    <property type="component" value="Unassembled WGS sequence"/>
</dbReference>
<sequence>MFFGFTNTDLIKLCPDLIDMPDVTIQHVNHILYFSILHFGACMPNHYAFQDESRELDWPTLVYVGALRAIPAWQREATGTRTDSAAGMLLALTASEHFDFALAWQMIELSSNYAKKIQLHATDLDHSCDRPGVTDNERRDIWDLVSKNLVYRLLFNKLPGIGGDPSDWHVNLPRLDDTNTIGSTHGVPNPLAIVFLIRSRLTLTLMEHFQIMRTDNPEMIIDTTERLCLDLLQTYDGWPIVSELSA</sequence>
<evidence type="ECO:0000313" key="2">
    <source>
        <dbReference type="Proteomes" id="UP000596902"/>
    </source>
</evidence>
<comment type="caution">
    <text evidence="1">The sequence shown here is derived from an EMBL/GenBank/DDBJ whole genome shotgun (WGS) entry which is preliminary data.</text>
</comment>
<reference evidence="1" key="2">
    <citation type="submission" date="2020-08" db="EMBL/GenBank/DDBJ databases">
        <title>Draft Genome Sequence of Cumin Blight Pathogen Alternaria burnsii.</title>
        <authorList>
            <person name="Feng Z."/>
        </authorList>
    </citation>
    <scope>NUCLEOTIDE SEQUENCE</scope>
    <source>
        <strain evidence="1">CBS107.38</strain>
    </source>
</reference>